<keyword evidence="1" id="KW-0472">Membrane</keyword>
<organism evidence="2 3">
    <name type="scientific">Agrococcus jejuensis</name>
    <dbReference type="NCBI Taxonomy" id="399736"/>
    <lineage>
        <taxon>Bacteria</taxon>
        <taxon>Bacillati</taxon>
        <taxon>Actinomycetota</taxon>
        <taxon>Actinomycetes</taxon>
        <taxon>Micrococcales</taxon>
        <taxon>Microbacteriaceae</taxon>
        <taxon>Agrococcus</taxon>
    </lineage>
</organism>
<dbReference type="EMBL" id="LT629695">
    <property type="protein sequence ID" value="SDH19126.1"/>
    <property type="molecule type" value="Genomic_DNA"/>
</dbReference>
<evidence type="ECO:0000256" key="1">
    <source>
        <dbReference type="SAM" id="Phobius"/>
    </source>
</evidence>
<accession>A0A1G8AE64</accession>
<dbReference type="STRING" id="399736.SAMN04489720_0344"/>
<sequence length="38" mass="4206">MRRIERLDADPMLDVIVVATVVALFALLGLLVKGVERL</sequence>
<protein>
    <submittedName>
        <fullName evidence="2">Uncharacterized protein</fullName>
    </submittedName>
</protein>
<keyword evidence="3" id="KW-1185">Reference proteome</keyword>
<gene>
    <name evidence="2" type="ORF">SAMN04489720_0344</name>
</gene>
<keyword evidence="1" id="KW-0812">Transmembrane</keyword>
<evidence type="ECO:0000313" key="2">
    <source>
        <dbReference type="EMBL" id="SDH19126.1"/>
    </source>
</evidence>
<proteinExistence type="predicted"/>
<name>A0A1G8AE64_9MICO</name>
<reference evidence="3" key="1">
    <citation type="submission" date="2016-10" db="EMBL/GenBank/DDBJ databases">
        <authorList>
            <person name="Varghese N."/>
            <person name="Submissions S."/>
        </authorList>
    </citation>
    <scope>NUCLEOTIDE SEQUENCE [LARGE SCALE GENOMIC DNA]</scope>
    <source>
        <strain evidence="3">DSM 22002</strain>
    </source>
</reference>
<keyword evidence="1" id="KW-1133">Transmembrane helix</keyword>
<feature type="transmembrane region" description="Helical" evidence="1">
    <location>
        <begin position="12"/>
        <end position="32"/>
    </location>
</feature>
<dbReference type="AlphaFoldDB" id="A0A1G8AE64"/>
<evidence type="ECO:0000313" key="3">
    <source>
        <dbReference type="Proteomes" id="UP000198822"/>
    </source>
</evidence>
<dbReference type="Proteomes" id="UP000198822">
    <property type="component" value="Chromosome I"/>
</dbReference>